<name>A0ABD1Y6E1_9MARC</name>
<evidence type="ECO:0000313" key="1">
    <source>
        <dbReference type="EMBL" id="KAL2622332.1"/>
    </source>
</evidence>
<protein>
    <submittedName>
        <fullName evidence="1">Uncharacterized protein</fullName>
    </submittedName>
</protein>
<gene>
    <name evidence="1" type="ORF">R1flu_002537</name>
</gene>
<reference evidence="1 2" key="1">
    <citation type="submission" date="2024-09" db="EMBL/GenBank/DDBJ databases">
        <title>Chromosome-scale assembly of Riccia fluitans.</title>
        <authorList>
            <person name="Paukszto L."/>
            <person name="Sawicki J."/>
            <person name="Karawczyk K."/>
            <person name="Piernik-Szablinska J."/>
            <person name="Szczecinska M."/>
            <person name="Mazdziarz M."/>
        </authorList>
    </citation>
    <scope>NUCLEOTIDE SEQUENCE [LARGE SCALE GENOMIC DNA]</scope>
    <source>
        <strain evidence="1">Rf_01</strain>
        <tissue evidence="1">Aerial parts of the thallus</tissue>
    </source>
</reference>
<sequence length="119" mass="13119">MECGHRQSRPWGRALCYWGTGATLMEHGQARRSKGQGSAFIRHGCHIVGLWIGCKRGIVEQETRDGPDEVRGKMQALLKRGVDEVGGDAAQATCKWGKGKAGWGLAWHGRIYRAWMGQG</sequence>
<organism evidence="1 2">
    <name type="scientific">Riccia fluitans</name>
    <dbReference type="NCBI Taxonomy" id="41844"/>
    <lineage>
        <taxon>Eukaryota</taxon>
        <taxon>Viridiplantae</taxon>
        <taxon>Streptophyta</taxon>
        <taxon>Embryophyta</taxon>
        <taxon>Marchantiophyta</taxon>
        <taxon>Marchantiopsida</taxon>
        <taxon>Marchantiidae</taxon>
        <taxon>Marchantiales</taxon>
        <taxon>Ricciaceae</taxon>
        <taxon>Riccia</taxon>
    </lineage>
</organism>
<keyword evidence="2" id="KW-1185">Reference proteome</keyword>
<accession>A0ABD1Y6E1</accession>
<dbReference type="EMBL" id="JBHFFA010000006">
    <property type="protein sequence ID" value="KAL2622332.1"/>
    <property type="molecule type" value="Genomic_DNA"/>
</dbReference>
<comment type="caution">
    <text evidence="1">The sequence shown here is derived from an EMBL/GenBank/DDBJ whole genome shotgun (WGS) entry which is preliminary data.</text>
</comment>
<dbReference type="AlphaFoldDB" id="A0ABD1Y6E1"/>
<dbReference type="Proteomes" id="UP001605036">
    <property type="component" value="Unassembled WGS sequence"/>
</dbReference>
<evidence type="ECO:0000313" key="2">
    <source>
        <dbReference type="Proteomes" id="UP001605036"/>
    </source>
</evidence>
<proteinExistence type="predicted"/>